<keyword evidence="5 7" id="KW-0472">Membrane</keyword>
<comment type="caution">
    <text evidence="8">The sequence shown here is derived from an EMBL/GenBank/DDBJ whole genome shotgun (WGS) entry which is preliminary data.</text>
</comment>
<feature type="transmembrane region" description="Helical" evidence="7">
    <location>
        <begin position="50"/>
        <end position="76"/>
    </location>
</feature>
<organism evidence="8 9">
    <name type="scientific">Nonomuraea jabiensis</name>
    <dbReference type="NCBI Taxonomy" id="882448"/>
    <lineage>
        <taxon>Bacteria</taxon>
        <taxon>Bacillati</taxon>
        <taxon>Actinomycetota</taxon>
        <taxon>Actinomycetes</taxon>
        <taxon>Streptosporangiales</taxon>
        <taxon>Streptosporangiaceae</taxon>
        <taxon>Nonomuraea</taxon>
    </lineage>
</organism>
<protein>
    <submittedName>
        <fullName evidence="8">Mg/Co/Ni transporter MgtE</fullName>
    </submittedName>
</protein>
<dbReference type="AlphaFoldDB" id="A0A7W9L921"/>
<feature type="transmembrane region" description="Helical" evidence="7">
    <location>
        <begin position="20"/>
        <end position="38"/>
    </location>
</feature>
<evidence type="ECO:0000313" key="8">
    <source>
        <dbReference type="EMBL" id="MBB5775124.1"/>
    </source>
</evidence>
<gene>
    <name evidence="8" type="ORF">HD596_001880</name>
</gene>
<evidence type="ECO:0000256" key="2">
    <source>
        <dbReference type="ARBA" id="ARBA00022618"/>
    </source>
</evidence>
<keyword evidence="9" id="KW-1185">Reference proteome</keyword>
<proteinExistence type="predicted"/>
<keyword evidence="6" id="KW-0131">Cell cycle</keyword>
<keyword evidence="1" id="KW-1003">Cell membrane</keyword>
<dbReference type="EMBL" id="JACHMB010000001">
    <property type="protein sequence ID" value="MBB5775124.1"/>
    <property type="molecule type" value="Genomic_DNA"/>
</dbReference>
<evidence type="ECO:0000256" key="1">
    <source>
        <dbReference type="ARBA" id="ARBA00022475"/>
    </source>
</evidence>
<dbReference type="Proteomes" id="UP000579153">
    <property type="component" value="Unassembled WGS sequence"/>
</dbReference>
<name>A0A7W9L921_9ACTN</name>
<dbReference type="InterPro" id="IPR009619">
    <property type="entry name" value="CrgA"/>
</dbReference>
<sequence length="82" mass="8994">MSDLQARVAPNNRLARRLAAAMGVSWFLGVAWIVLYYVDPTLPFLSELGNWNLLVGFGLLLLGAAFALALLVTVIVRSGRRH</sequence>
<evidence type="ECO:0000256" key="3">
    <source>
        <dbReference type="ARBA" id="ARBA00022692"/>
    </source>
</evidence>
<reference evidence="8 9" key="1">
    <citation type="submission" date="2020-08" db="EMBL/GenBank/DDBJ databases">
        <title>Sequencing the genomes of 1000 actinobacteria strains.</title>
        <authorList>
            <person name="Klenk H.-P."/>
        </authorList>
    </citation>
    <scope>NUCLEOTIDE SEQUENCE [LARGE SCALE GENOMIC DNA]</scope>
    <source>
        <strain evidence="8 9">DSM 45507</strain>
    </source>
</reference>
<keyword evidence="3 7" id="KW-0812">Transmembrane</keyword>
<dbReference type="GO" id="GO:0051301">
    <property type="term" value="P:cell division"/>
    <property type="evidence" value="ECO:0007669"/>
    <property type="project" value="UniProtKB-KW"/>
</dbReference>
<evidence type="ECO:0000256" key="5">
    <source>
        <dbReference type="ARBA" id="ARBA00023136"/>
    </source>
</evidence>
<keyword evidence="2" id="KW-0132">Cell division</keyword>
<evidence type="ECO:0000313" key="9">
    <source>
        <dbReference type="Proteomes" id="UP000579153"/>
    </source>
</evidence>
<dbReference type="RefSeq" id="WP_185068857.1">
    <property type="nucleotide sequence ID" value="NZ_JACHMB010000001.1"/>
</dbReference>
<keyword evidence="4 7" id="KW-1133">Transmembrane helix</keyword>
<accession>A0A7W9L921</accession>
<evidence type="ECO:0000256" key="7">
    <source>
        <dbReference type="SAM" id="Phobius"/>
    </source>
</evidence>
<evidence type="ECO:0000256" key="4">
    <source>
        <dbReference type="ARBA" id="ARBA00022989"/>
    </source>
</evidence>
<dbReference type="Pfam" id="PF06781">
    <property type="entry name" value="CrgA"/>
    <property type="match status" value="1"/>
</dbReference>
<evidence type="ECO:0000256" key="6">
    <source>
        <dbReference type="ARBA" id="ARBA00023306"/>
    </source>
</evidence>